<keyword evidence="5 13" id="KW-0812">Transmembrane</keyword>
<feature type="transmembrane region" description="Helical" evidence="13">
    <location>
        <begin position="709"/>
        <end position="731"/>
    </location>
</feature>
<keyword evidence="6 13" id="KW-1133">Transmembrane helix</keyword>
<dbReference type="Gene3D" id="1.20.1730.10">
    <property type="entry name" value="Sodium/glucose cotransporter"/>
    <property type="match status" value="1"/>
</dbReference>
<evidence type="ECO:0000256" key="11">
    <source>
        <dbReference type="PROSITE-ProRule" id="PRU00339"/>
    </source>
</evidence>
<dbReference type="PROSITE" id="PS50293">
    <property type="entry name" value="TPR_REGION"/>
    <property type="match status" value="2"/>
</dbReference>
<proteinExistence type="inferred from homology"/>
<dbReference type="InterPro" id="IPR019734">
    <property type="entry name" value="TPR_rpt"/>
</dbReference>
<feature type="transmembrane region" description="Helical" evidence="13">
    <location>
        <begin position="627"/>
        <end position="653"/>
    </location>
</feature>
<dbReference type="GO" id="GO:0005886">
    <property type="term" value="C:plasma membrane"/>
    <property type="evidence" value="ECO:0007669"/>
    <property type="project" value="UniProtKB-SubCell"/>
</dbReference>
<dbReference type="InterPro" id="IPR038377">
    <property type="entry name" value="Na/Glc_symporter_sf"/>
</dbReference>
<dbReference type="GO" id="GO:0015293">
    <property type="term" value="F:symporter activity"/>
    <property type="evidence" value="ECO:0007669"/>
    <property type="project" value="TreeGrafter"/>
</dbReference>
<feature type="transmembrane region" description="Helical" evidence="13">
    <location>
        <begin position="743"/>
        <end position="764"/>
    </location>
</feature>
<keyword evidence="10" id="KW-0739">Sodium transport</keyword>
<feature type="repeat" description="TPR" evidence="11">
    <location>
        <begin position="510"/>
        <end position="543"/>
    </location>
</feature>
<dbReference type="NCBIfam" id="TIGR00813">
    <property type="entry name" value="sss"/>
    <property type="match status" value="1"/>
</dbReference>
<comment type="caution">
    <text evidence="14">The sequence shown here is derived from an EMBL/GenBank/DDBJ whole genome shotgun (WGS) entry which is preliminary data.</text>
</comment>
<feature type="repeat" description="TPR" evidence="11">
    <location>
        <begin position="468"/>
        <end position="501"/>
    </location>
</feature>
<evidence type="ECO:0000256" key="7">
    <source>
        <dbReference type="ARBA" id="ARBA00023053"/>
    </source>
</evidence>
<dbReference type="InterPro" id="IPR051163">
    <property type="entry name" value="Sodium:Solute_Symporter_SSF"/>
</dbReference>
<dbReference type="Proteomes" id="UP000663889">
    <property type="component" value="Unassembled WGS sequence"/>
</dbReference>
<comment type="subcellular location">
    <subcellularLocation>
        <location evidence="1">Cell membrane</location>
        <topology evidence="1">Multi-pass membrane protein</topology>
    </subcellularLocation>
</comment>
<evidence type="ECO:0000256" key="12">
    <source>
        <dbReference type="SAM" id="MobiDB-lite"/>
    </source>
</evidence>
<feature type="region of interest" description="Disordered" evidence="12">
    <location>
        <begin position="1"/>
        <end position="43"/>
    </location>
</feature>
<feature type="transmembrane region" description="Helical" evidence="13">
    <location>
        <begin position="830"/>
        <end position="852"/>
    </location>
</feature>
<keyword evidence="8" id="KW-0406">Ion transport</keyword>
<gene>
    <name evidence="14" type="ORF">SEV965_LOCUS16162</name>
</gene>
<dbReference type="EMBL" id="CAJNOU010000875">
    <property type="protein sequence ID" value="CAF1106642.1"/>
    <property type="molecule type" value="Genomic_DNA"/>
</dbReference>
<feature type="transmembrane region" description="Helical" evidence="13">
    <location>
        <begin position="789"/>
        <end position="809"/>
    </location>
</feature>
<dbReference type="AlphaFoldDB" id="A0A814PE70"/>
<reference evidence="14" key="1">
    <citation type="submission" date="2021-02" db="EMBL/GenBank/DDBJ databases">
        <authorList>
            <person name="Nowell W R."/>
        </authorList>
    </citation>
    <scope>NUCLEOTIDE SEQUENCE</scope>
</reference>
<name>A0A814PE70_9BILA</name>
<keyword evidence="7" id="KW-0915">Sodium</keyword>
<evidence type="ECO:0000256" key="1">
    <source>
        <dbReference type="ARBA" id="ARBA00004651"/>
    </source>
</evidence>
<organism evidence="14 15">
    <name type="scientific">Rotaria sordida</name>
    <dbReference type="NCBI Taxonomy" id="392033"/>
    <lineage>
        <taxon>Eukaryota</taxon>
        <taxon>Metazoa</taxon>
        <taxon>Spiralia</taxon>
        <taxon>Gnathifera</taxon>
        <taxon>Rotifera</taxon>
        <taxon>Eurotatoria</taxon>
        <taxon>Bdelloidea</taxon>
        <taxon>Philodinida</taxon>
        <taxon>Philodinidae</taxon>
        <taxon>Rotaria</taxon>
    </lineage>
</organism>
<protein>
    <submittedName>
        <fullName evidence="14">Uncharacterized protein</fullName>
    </submittedName>
</protein>
<keyword evidence="9 13" id="KW-0472">Membrane</keyword>
<feature type="transmembrane region" description="Helical" evidence="13">
    <location>
        <begin position="961"/>
        <end position="982"/>
    </location>
</feature>
<feature type="repeat" description="TPR" evidence="11">
    <location>
        <begin position="384"/>
        <end position="417"/>
    </location>
</feature>
<dbReference type="PROSITE" id="PS50283">
    <property type="entry name" value="NA_SOLUT_SYMP_3"/>
    <property type="match status" value="1"/>
</dbReference>
<dbReference type="InterPro" id="IPR011990">
    <property type="entry name" value="TPR-like_helical_dom_sf"/>
</dbReference>
<evidence type="ECO:0000256" key="10">
    <source>
        <dbReference type="ARBA" id="ARBA00023201"/>
    </source>
</evidence>
<feature type="repeat" description="TPR" evidence="11">
    <location>
        <begin position="552"/>
        <end position="585"/>
    </location>
</feature>
<feature type="compositionally biased region" description="Low complexity" evidence="12">
    <location>
        <begin position="7"/>
        <end position="39"/>
    </location>
</feature>
<dbReference type="SUPFAM" id="SSF48452">
    <property type="entry name" value="TPR-like"/>
    <property type="match status" value="1"/>
</dbReference>
<evidence type="ECO:0000256" key="8">
    <source>
        <dbReference type="ARBA" id="ARBA00023065"/>
    </source>
</evidence>
<feature type="transmembrane region" description="Helical" evidence="13">
    <location>
        <begin position="674"/>
        <end position="697"/>
    </location>
</feature>
<dbReference type="InterPro" id="IPR001734">
    <property type="entry name" value="Na/solute_symporter"/>
</dbReference>
<feature type="repeat" description="TPR" evidence="11">
    <location>
        <begin position="426"/>
        <end position="459"/>
    </location>
</feature>
<evidence type="ECO:0000256" key="13">
    <source>
        <dbReference type="SAM" id="Phobius"/>
    </source>
</evidence>
<evidence type="ECO:0000256" key="6">
    <source>
        <dbReference type="ARBA" id="ARBA00022989"/>
    </source>
</evidence>
<evidence type="ECO:0000313" key="15">
    <source>
        <dbReference type="Proteomes" id="UP000663889"/>
    </source>
</evidence>
<keyword evidence="3" id="KW-0813">Transport</keyword>
<accession>A0A814PE70</accession>
<evidence type="ECO:0000256" key="4">
    <source>
        <dbReference type="ARBA" id="ARBA00022475"/>
    </source>
</evidence>
<feature type="transmembrane region" description="Helical" evidence="13">
    <location>
        <begin position="935"/>
        <end position="955"/>
    </location>
</feature>
<dbReference type="PROSITE" id="PS50005">
    <property type="entry name" value="TPR"/>
    <property type="match status" value="5"/>
</dbReference>
<comment type="similarity">
    <text evidence="2">Belongs to the sodium:solute symporter (SSF) (TC 2.A.21) family.</text>
</comment>
<evidence type="ECO:0000256" key="5">
    <source>
        <dbReference type="ARBA" id="ARBA00022692"/>
    </source>
</evidence>
<keyword evidence="4" id="KW-1003">Cell membrane</keyword>
<dbReference type="PANTHER" id="PTHR42985">
    <property type="entry name" value="SODIUM-COUPLED MONOCARBOXYLATE TRANSPORTER"/>
    <property type="match status" value="1"/>
</dbReference>
<dbReference type="PANTHER" id="PTHR42985:SF40">
    <property type="entry name" value="LD47995P-RELATED"/>
    <property type="match status" value="1"/>
</dbReference>
<sequence>MDKKQYSKSTASGSSSSSTTIKPKKSSSSSTATSVSTSTMGRSAVLPQPTRRIVQNFLLVWLDANIDESKEDFQNTLKHLRRIVASITTFTDTQQCFDFLSGITKEKAFMIVAGSLGQKIVPEMEAIPQLESVYVFCSNQSYHEQWANKVPKIKGVYTKIESICKALEIDRQRCDQTMISISFNGLDALFMYTQLLKEAVLEIEDDDRKSIKDLVTYCREQEDISEDQIKLIEREYRDHTPIWWYTAPYFMYSMLNRGLRQMDVDIILKMAFFIRHLHQHIQNLYHKQQSENMNIATPFKVYRGQGLALEDFEKMKKSINQLMSFNNFLSTSLNQNISFQKFARPAAFNDPNKVGILFIMTIDPDVCTKSKIPFADASSDKERSDYNHKLGWAYNDMGEYSKALSSHERSLEIGKKSLPPNHPDLATSYNSIGEVYSNMGEYSKALPLYERALEIRNIALPPNHPDLAQSYNNIASVYNSMGEYSKALLSHERSLEIKKIALPPNHPSLATSYNNIGSVYCSMGKHSKALTYYEKDLEINLKALPPNHPDLATSYNNIGSAYDNMGKYSKALSYYEKAHEIDRTTLPPNHPHIAHSKRNIDNVLPTAISLLAGARSAVSLLGVPVEFYLYGTMGLYGIFASLMATYITTKVFIPKLRQTGDVSIYSYLERRFSLSVRIMVTCTFILGTILYMGVILYGPSLALSQMTGLNIWLAVGSCGLVCTIYTSIGGIKAVIWTDVVQAVMMYLGLIVSIVFGIIDVGGIAKAVETVSSGNRFQFRVDTLDPSVRYTFWSVLIGFTVFDIGIYGCTQTQAQRYMCVKDTKTAKRVVWINYAMNVVLQILLACVGCVIYAKYSQCDPIKAKLISRSDQLYPLFVIQTLGRFPGFTGIFIASILSASLSTISSGVNSIATVIVEDIYKRISIARPMSNERQATVSKVLSIGLGLFTIFLAFIVSYMKTNIMTIVLQIFGAFTAPILGVYLLGFFTARVQSRSALVAFTLCLTFQIWIAVGSTVTVKPPNKQGGLLPTSVVGCMPSVNISVPMSKNQNYNPLIPLYSIAPTCFVCDSKYPKIVDKSLVITRDDIFSCCSSRKEVMKLTIAQKYNGISTDNTMIEKESMLKT</sequence>
<evidence type="ECO:0000313" key="14">
    <source>
        <dbReference type="EMBL" id="CAF1106642.1"/>
    </source>
</evidence>
<dbReference type="SMART" id="SM00028">
    <property type="entry name" value="TPR"/>
    <property type="match status" value="5"/>
</dbReference>
<dbReference type="PRINTS" id="PR00381">
    <property type="entry name" value="KINESINLIGHT"/>
</dbReference>
<evidence type="ECO:0000256" key="9">
    <source>
        <dbReference type="ARBA" id="ARBA00023136"/>
    </source>
</evidence>
<feature type="transmembrane region" description="Helical" evidence="13">
    <location>
        <begin position="889"/>
        <end position="914"/>
    </location>
</feature>
<dbReference type="Pfam" id="PF13424">
    <property type="entry name" value="TPR_12"/>
    <property type="match status" value="2"/>
</dbReference>
<evidence type="ECO:0000256" key="2">
    <source>
        <dbReference type="ARBA" id="ARBA00006434"/>
    </source>
</evidence>
<dbReference type="GO" id="GO:0006814">
    <property type="term" value="P:sodium ion transport"/>
    <property type="evidence" value="ECO:0007669"/>
    <property type="project" value="UniProtKB-KW"/>
</dbReference>
<dbReference type="Gene3D" id="1.25.40.10">
    <property type="entry name" value="Tetratricopeptide repeat domain"/>
    <property type="match status" value="2"/>
</dbReference>
<keyword evidence="11" id="KW-0802">TPR repeat</keyword>
<dbReference type="SUPFAM" id="SSF56399">
    <property type="entry name" value="ADP-ribosylation"/>
    <property type="match status" value="1"/>
</dbReference>
<feature type="transmembrane region" description="Helical" evidence="13">
    <location>
        <begin position="994"/>
        <end position="1014"/>
    </location>
</feature>
<dbReference type="Pfam" id="PF13374">
    <property type="entry name" value="TPR_10"/>
    <property type="match status" value="1"/>
</dbReference>
<evidence type="ECO:0000256" key="3">
    <source>
        <dbReference type="ARBA" id="ARBA00022448"/>
    </source>
</evidence>
<dbReference type="Pfam" id="PF00474">
    <property type="entry name" value="SSF"/>
    <property type="match status" value="1"/>
</dbReference>
<dbReference type="Gene3D" id="3.90.176.10">
    <property type="entry name" value="Toxin ADP-ribosyltransferase, Chain A, domain 1"/>
    <property type="match status" value="1"/>
</dbReference>